<dbReference type="AlphaFoldDB" id="A0A8S0P7R7"/>
<dbReference type="Proteomes" id="UP000594638">
    <property type="component" value="Unassembled WGS sequence"/>
</dbReference>
<dbReference type="Gramene" id="OE9A093329T1">
    <property type="protein sequence ID" value="OE9A093329C1"/>
    <property type="gene ID" value="OE9A093329"/>
</dbReference>
<protein>
    <submittedName>
        <fullName evidence="2">Uncharacterized protein</fullName>
    </submittedName>
</protein>
<proteinExistence type="predicted"/>
<comment type="caution">
    <text evidence="2">The sequence shown here is derived from an EMBL/GenBank/DDBJ whole genome shotgun (WGS) entry which is preliminary data.</text>
</comment>
<evidence type="ECO:0000256" key="1">
    <source>
        <dbReference type="SAM" id="MobiDB-lite"/>
    </source>
</evidence>
<evidence type="ECO:0000313" key="2">
    <source>
        <dbReference type="EMBL" id="CAA2934260.1"/>
    </source>
</evidence>
<accession>A0A8S0P7R7</accession>
<name>A0A8S0P7R7_OLEEU</name>
<dbReference type="EMBL" id="CACTIH010000012">
    <property type="protein sequence ID" value="CAA2934260.1"/>
    <property type="molecule type" value="Genomic_DNA"/>
</dbReference>
<keyword evidence="3" id="KW-1185">Reference proteome</keyword>
<feature type="region of interest" description="Disordered" evidence="1">
    <location>
        <begin position="1"/>
        <end position="21"/>
    </location>
</feature>
<evidence type="ECO:0000313" key="3">
    <source>
        <dbReference type="Proteomes" id="UP000594638"/>
    </source>
</evidence>
<sequence>MEVARGGASTRRGGGAARAGSARVFSGHRVGNKHLRAAIVDRKNDRKTAAEGDSKPLVPHPVTLQFPFEAIALVAAGGGDRVPSVCEVLGANLRPATDSEATGEVGQPAMCIGDWRGGNGGVAGAGCGVGSDELAWTLKRPRLV</sequence>
<feature type="compositionally biased region" description="Low complexity" evidence="1">
    <location>
        <begin position="1"/>
        <end position="11"/>
    </location>
</feature>
<gene>
    <name evidence="2" type="ORF">OLEA9_A093329</name>
</gene>
<reference evidence="2 3" key="1">
    <citation type="submission" date="2019-12" db="EMBL/GenBank/DDBJ databases">
        <authorList>
            <person name="Alioto T."/>
            <person name="Alioto T."/>
            <person name="Gomez Garrido J."/>
        </authorList>
    </citation>
    <scope>NUCLEOTIDE SEQUENCE [LARGE SCALE GENOMIC DNA]</scope>
</reference>
<organism evidence="2 3">
    <name type="scientific">Olea europaea subsp. europaea</name>
    <dbReference type="NCBI Taxonomy" id="158383"/>
    <lineage>
        <taxon>Eukaryota</taxon>
        <taxon>Viridiplantae</taxon>
        <taxon>Streptophyta</taxon>
        <taxon>Embryophyta</taxon>
        <taxon>Tracheophyta</taxon>
        <taxon>Spermatophyta</taxon>
        <taxon>Magnoliopsida</taxon>
        <taxon>eudicotyledons</taxon>
        <taxon>Gunneridae</taxon>
        <taxon>Pentapetalae</taxon>
        <taxon>asterids</taxon>
        <taxon>lamiids</taxon>
        <taxon>Lamiales</taxon>
        <taxon>Oleaceae</taxon>
        <taxon>Oleeae</taxon>
        <taxon>Olea</taxon>
    </lineage>
</organism>